<accession>A0AAE9WFK3</accession>
<dbReference type="InterPro" id="IPR011990">
    <property type="entry name" value="TPR-like_helical_dom_sf"/>
</dbReference>
<dbReference type="EMBL" id="CP115613">
    <property type="protein sequence ID" value="WBW74863.1"/>
    <property type="molecule type" value="Genomic_DNA"/>
</dbReference>
<keyword evidence="1" id="KW-0802">TPR repeat</keyword>
<dbReference type="PROSITE" id="PS50005">
    <property type="entry name" value="TPR"/>
    <property type="match status" value="2"/>
</dbReference>
<keyword evidence="4" id="KW-1185">Reference proteome</keyword>
<feature type="repeat" description="TPR" evidence="1">
    <location>
        <begin position="925"/>
        <end position="958"/>
    </location>
</feature>
<dbReference type="RefSeq" id="XP_056039106.1">
    <property type="nucleotide sequence ID" value="XM_056183128.1"/>
</dbReference>
<dbReference type="Gene3D" id="1.25.40.10">
    <property type="entry name" value="Tetratricopeptide repeat domain"/>
    <property type="match status" value="4"/>
</dbReference>
<dbReference type="Proteomes" id="UP001212411">
    <property type="component" value="Chromosome 3"/>
</dbReference>
<sequence>MDENEADTLLDSSVDDVNSSTVEPMDEEVQYLNGYINDFVDESGRFDYNDEAFVGDTDALNTAGLWSDEESEQAESEEEASSTLDKTSTQKDSEADDNEWEEDLKAAVGFRRAKKSSRGRGRVSRADMLPSVEVQQLLSLANRLFAQEGNFAEAQKIAEEIVRIDNNVIAAWKMLGECHRQRGNEKVNIEKCLIAWMAAAHLKPKDHELWATCAHLSESLEFWDQADYCYSRGILAKPTKESLLNEYIFNRSILNKDHGSLKKAAEGFRQLLPSSPFDVSLLKHLAEVYIRIRTPGEALNAFETSWAHYYQYPVPPVGKGVFDLPALNLYAELLLLDHQWSNAIQLINRGVRWFRGRKSEVHWDDYDDDREWDIDERRRKFDASSLQENSEETYHLPYLLRAKLGIARIKIGELEEAAHHFSIIKTLPLEYISVVLNNIAKAYMEIERLDLALEYYILLSGHGPAQNIQLWFDMGLCYLELKEFEHAQQCMEAILLVDNNNINALVKLAEINELQDNRDAALAIVTSIIELQKATPENEKGTMELTGRESDLGSRLLINKQRLPQDGWEKRAQISRSREEARQYKIWKTEHTQRRFEKLGALFENLQVDSTSFETLLWMNIASELIDEFVNTKALYPNERKARSKTNLLTRHVRIHSLKEQLMNMINRLNDSITHSKWGDVGLETVLHTKMFRDVSIDAWFQLFVQYALQEVKSGTVKQAYEVLKAGMATPVFEQDPLKRQNLRWCMLACAIHARDSQTALGPLRWTFTSFQFRQDTYRLFSGILSSGYECSRTFVDSANQKFLLRLVKLMDQLMSKSSVPGAATLSKNEDGLATVPTSYDPILFLLYGHIMARSRSWIPAINYYSRAYVMNPDCPMTNLSIGLAYIHRAMQRLSDNRHYQILQGFTFLYHYYDLRSKIGIGEKQEALYNLAKAYHFLGLEHHAVQYYEKVLELSPMGTVNDLTVQQKEGSRVNPTYDFAYEAAYNIRLIYISSGNLNLAFEVTKQYLAL</sequence>
<reference evidence="3 4" key="1">
    <citation type="journal article" date="2023" name="G3 (Bethesda)">
        <title>A high-quality reference genome for the fission yeast Schizosaccharomyces osmophilus.</title>
        <authorList>
            <person name="Jia G.S."/>
            <person name="Zhang W.C."/>
            <person name="Liang Y."/>
            <person name="Liu X.H."/>
            <person name="Rhind N."/>
            <person name="Pidoux A."/>
            <person name="Brysch-Herzberg M."/>
            <person name="Du L.L."/>
        </authorList>
    </citation>
    <scope>NUCLEOTIDE SEQUENCE [LARGE SCALE GENOMIC DNA]</scope>
    <source>
        <strain evidence="3 4">CBS 15793</strain>
    </source>
</reference>
<feature type="compositionally biased region" description="Low complexity" evidence="2">
    <location>
        <begin position="9"/>
        <end position="22"/>
    </location>
</feature>
<organism evidence="3 4">
    <name type="scientific">Schizosaccharomyces osmophilus</name>
    <dbReference type="NCBI Taxonomy" id="2545709"/>
    <lineage>
        <taxon>Eukaryota</taxon>
        <taxon>Fungi</taxon>
        <taxon>Dikarya</taxon>
        <taxon>Ascomycota</taxon>
        <taxon>Taphrinomycotina</taxon>
        <taxon>Schizosaccharomycetes</taxon>
        <taxon>Schizosaccharomycetales</taxon>
        <taxon>Schizosaccharomycetaceae</taxon>
        <taxon>Schizosaccharomyces</taxon>
    </lineage>
</organism>
<protein>
    <submittedName>
        <fullName evidence="3">Transcription factor TFIIIC complex subunit Sfc4</fullName>
    </submittedName>
</protein>
<dbReference type="SMART" id="SM00028">
    <property type="entry name" value="TPR"/>
    <property type="match status" value="5"/>
</dbReference>
<dbReference type="InterPro" id="IPR019734">
    <property type="entry name" value="TPR_rpt"/>
</dbReference>
<feature type="region of interest" description="Disordered" evidence="2">
    <location>
        <begin position="1"/>
        <end position="25"/>
    </location>
</feature>
<feature type="region of interest" description="Disordered" evidence="2">
    <location>
        <begin position="68"/>
        <end position="100"/>
    </location>
</feature>
<evidence type="ECO:0000313" key="4">
    <source>
        <dbReference type="Proteomes" id="UP001212411"/>
    </source>
</evidence>
<dbReference type="GO" id="GO:0000127">
    <property type="term" value="C:transcription factor TFIIIC complex"/>
    <property type="evidence" value="ECO:0007669"/>
    <property type="project" value="TreeGrafter"/>
</dbReference>
<dbReference type="KEGG" id="som:SOMG_04341"/>
<evidence type="ECO:0000256" key="1">
    <source>
        <dbReference type="PROSITE-ProRule" id="PRU00339"/>
    </source>
</evidence>
<dbReference type="AlphaFoldDB" id="A0AAE9WFK3"/>
<dbReference type="FunFam" id="1.25.40.10:FF:003725">
    <property type="entry name" value="Transcription factor tau subunit sfc4"/>
    <property type="match status" value="1"/>
</dbReference>
<feature type="compositionally biased region" description="Acidic residues" evidence="2">
    <location>
        <begin position="68"/>
        <end position="80"/>
    </location>
</feature>
<gene>
    <name evidence="3" type="primary">sfc4</name>
    <name evidence="3" type="ORF">SOMG_04341</name>
</gene>
<dbReference type="PANTHER" id="PTHR23082">
    <property type="entry name" value="TRANSCRIPTION INITIATION FACTOR IIIC TFIIIC , POLYPEPTIDE 3-RELATED"/>
    <property type="match status" value="1"/>
</dbReference>
<dbReference type="Pfam" id="PF13181">
    <property type="entry name" value="TPR_8"/>
    <property type="match status" value="2"/>
</dbReference>
<evidence type="ECO:0000256" key="2">
    <source>
        <dbReference type="SAM" id="MobiDB-lite"/>
    </source>
</evidence>
<dbReference type="PANTHER" id="PTHR23082:SF0">
    <property type="entry name" value="GENERAL TRANSCRIPTION FACTOR 3C POLYPEPTIDE 3"/>
    <property type="match status" value="1"/>
</dbReference>
<feature type="repeat" description="TPR" evidence="1">
    <location>
        <begin position="468"/>
        <end position="501"/>
    </location>
</feature>
<name>A0AAE9WFK3_9SCHI</name>
<proteinExistence type="predicted"/>
<evidence type="ECO:0000313" key="3">
    <source>
        <dbReference type="EMBL" id="WBW74863.1"/>
    </source>
</evidence>
<dbReference type="SUPFAM" id="SSF48452">
    <property type="entry name" value="TPR-like"/>
    <property type="match status" value="2"/>
</dbReference>
<dbReference type="GO" id="GO:0006383">
    <property type="term" value="P:transcription by RNA polymerase III"/>
    <property type="evidence" value="ECO:0007669"/>
    <property type="project" value="InterPro"/>
</dbReference>
<dbReference type="InterPro" id="IPR039340">
    <property type="entry name" value="Tfc4/TFIIIC-102/Sfc4"/>
</dbReference>
<dbReference type="GeneID" id="80877817"/>